<keyword evidence="4" id="KW-1185">Reference proteome</keyword>
<dbReference type="EMBL" id="JACAZI010000005">
    <property type="protein sequence ID" value="KAF7360008.1"/>
    <property type="molecule type" value="Genomic_DNA"/>
</dbReference>
<dbReference type="AlphaFoldDB" id="A0A8H6YHR6"/>
<feature type="compositionally biased region" description="Basic residues" evidence="1">
    <location>
        <begin position="41"/>
        <end position="52"/>
    </location>
</feature>
<sequence>MQDASQVEDPTRQGIKRRVLEAEAAPSRPKLLYVDEEGQKRKTKGTHRHHTRSSFLPSYFEVQAHSSPRPNRPSSSSSSPAPVLSLQTPTGNTSANHPEAVIGFALAIVFLLLVFFVDPASNGTASEPLPPPTSPHLSYFLSRFPHRDAVRERLVCTTACATASGERPDHAPPPHVRDDVLRKVYTPARAVRYPFLRCANADLIWKRAPARSRCPPGPPPRAHNSHDSRISISAGDSVRFHPGPRARLPLDSGLFSDPTSHAFPSSSPGIEYPLGNALSPPCWKRMQRGRFTPRCVTCLPSYLGRSPSYILFSLFPGPVFNGYLGFTWLPSTPVCATGFASSTPPKFSFAISYISDPRLGGWTTPTHSRIRQQPRYYPTPPVNSPILSVFPFSFVSGVLWRLFKHLT</sequence>
<name>A0A8H6YHR6_9AGAR</name>
<reference evidence="3" key="1">
    <citation type="submission" date="2020-05" db="EMBL/GenBank/DDBJ databases">
        <title>Mycena genomes resolve the evolution of fungal bioluminescence.</title>
        <authorList>
            <person name="Tsai I.J."/>
        </authorList>
    </citation>
    <scope>NUCLEOTIDE SEQUENCE</scope>
    <source>
        <strain evidence="3">CCC161011</strain>
    </source>
</reference>
<protein>
    <submittedName>
        <fullName evidence="3">Uncharacterized protein</fullName>
    </submittedName>
</protein>
<evidence type="ECO:0000256" key="2">
    <source>
        <dbReference type="SAM" id="Phobius"/>
    </source>
</evidence>
<keyword evidence="2" id="KW-0472">Membrane</keyword>
<feature type="transmembrane region" description="Helical" evidence="2">
    <location>
        <begin position="100"/>
        <end position="117"/>
    </location>
</feature>
<keyword evidence="2" id="KW-0812">Transmembrane</keyword>
<keyword evidence="2" id="KW-1133">Transmembrane helix</keyword>
<feature type="region of interest" description="Disordered" evidence="1">
    <location>
        <begin position="1"/>
        <end position="93"/>
    </location>
</feature>
<feature type="compositionally biased region" description="Low complexity" evidence="1">
    <location>
        <begin position="66"/>
        <end position="80"/>
    </location>
</feature>
<evidence type="ECO:0000313" key="3">
    <source>
        <dbReference type="EMBL" id="KAF7360008.1"/>
    </source>
</evidence>
<evidence type="ECO:0000256" key="1">
    <source>
        <dbReference type="SAM" id="MobiDB-lite"/>
    </source>
</evidence>
<dbReference type="Proteomes" id="UP000620124">
    <property type="component" value="Unassembled WGS sequence"/>
</dbReference>
<proteinExistence type="predicted"/>
<comment type="caution">
    <text evidence="3">The sequence shown here is derived from an EMBL/GenBank/DDBJ whole genome shotgun (WGS) entry which is preliminary data.</text>
</comment>
<organism evidence="3 4">
    <name type="scientific">Mycena venus</name>
    <dbReference type="NCBI Taxonomy" id="2733690"/>
    <lineage>
        <taxon>Eukaryota</taxon>
        <taxon>Fungi</taxon>
        <taxon>Dikarya</taxon>
        <taxon>Basidiomycota</taxon>
        <taxon>Agaricomycotina</taxon>
        <taxon>Agaricomycetes</taxon>
        <taxon>Agaricomycetidae</taxon>
        <taxon>Agaricales</taxon>
        <taxon>Marasmiineae</taxon>
        <taxon>Mycenaceae</taxon>
        <taxon>Mycena</taxon>
    </lineage>
</organism>
<accession>A0A8H6YHR6</accession>
<gene>
    <name evidence="3" type="ORF">MVEN_00728200</name>
</gene>
<evidence type="ECO:0000313" key="4">
    <source>
        <dbReference type="Proteomes" id="UP000620124"/>
    </source>
</evidence>